<sequence>MKSEAKNEETGKNTPWHTQRTTKRKRQGWPTRPPPPSPHTNTSVRILQPNHTHNKGKKDKKPQDLQRHSNARLASYTLTLHHRSLRRAAGTRGPKQRLCKVESQCPTQGETTKPSTEHRVALSPAAYADEDDRRRYEYNQTVQTVKDLA</sequence>
<organism evidence="2 3">
    <name type="scientific">Gymnopilus dilepis</name>
    <dbReference type="NCBI Taxonomy" id="231916"/>
    <lineage>
        <taxon>Eukaryota</taxon>
        <taxon>Fungi</taxon>
        <taxon>Dikarya</taxon>
        <taxon>Basidiomycota</taxon>
        <taxon>Agaricomycotina</taxon>
        <taxon>Agaricomycetes</taxon>
        <taxon>Agaricomycetidae</taxon>
        <taxon>Agaricales</taxon>
        <taxon>Agaricineae</taxon>
        <taxon>Hymenogastraceae</taxon>
        <taxon>Gymnopilus</taxon>
    </lineage>
</organism>
<dbReference type="Proteomes" id="UP000284706">
    <property type="component" value="Unassembled WGS sequence"/>
</dbReference>
<evidence type="ECO:0000313" key="3">
    <source>
        <dbReference type="Proteomes" id="UP000284706"/>
    </source>
</evidence>
<feature type="compositionally biased region" description="Polar residues" evidence="1">
    <location>
        <begin position="104"/>
        <end position="114"/>
    </location>
</feature>
<dbReference type="InParanoid" id="A0A409W4L7"/>
<proteinExistence type="predicted"/>
<accession>A0A409W4L7</accession>
<feature type="region of interest" description="Disordered" evidence="1">
    <location>
        <begin position="87"/>
        <end position="118"/>
    </location>
</feature>
<gene>
    <name evidence="2" type="ORF">CVT26_010206</name>
</gene>
<dbReference type="EMBL" id="NHYE01005404">
    <property type="protein sequence ID" value="PPQ73453.1"/>
    <property type="molecule type" value="Genomic_DNA"/>
</dbReference>
<keyword evidence="3" id="KW-1185">Reference proteome</keyword>
<evidence type="ECO:0000256" key="1">
    <source>
        <dbReference type="SAM" id="MobiDB-lite"/>
    </source>
</evidence>
<feature type="region of interest" description="Disordered" evidence="1">
    <location>
        <begin position="1"/>
        <end position="68"/>
    </location>
</feature>
<evidence type="ECO:0000313" key="2">
    <source>
        <dbReference type="EMBL" id="PPQ73453.1"/>
    </source>
</evidence>
<reference evidence="2 3" key="1">
    <citation type="journal article" date="2018" name="Evol. Lett.">
        <title>Horizontal gene cluster transfer increased hallucinogenic mushroom diversity.</title>
        <authorList>
            <person name="Reynolds H.T."/>
            <person name="Vijayakumar V."/>
            <person name="Gluck-Thaler E."/>
            <person name="Korotkin H.B."/>
            <person name="Matheny P.B."/>
            <person name="Slot J.C."/>
        </authorList>
    </citation>
    <scope>NUCLEOTIDE SEQUENCE [LARGE SCALE GENOMIC DNA]</scope>
    <source>
        <strain evidence="2 3">SRW20</strain>
    </source>
</reference>
<feature type="compositionally biased region" description="Polar residues" evidence="1">
    <location>
        <begin position="39"/>
        <end position="51"/>
    </location>
</feature>
<name>A0A409W4L7_9AGAR</name>
<dbReference type="AlphaFoldDB" id="A0A409W4L7"/>
<comment type="caution">
    <text evidence="2">The sequence shown here is derived from an EMBL/GenBank/DDBJ whole genome shotgun (WGS) entry which is preliminary data.</text>
</comment>
<protein>
    <submittedName>
        <fullName evidence="2">Uncharacterized protein</fullName>
    </submittedName>
</protein>
<feature type="compositionally biased region" description="Basic and acidic residues" evidence="1">
    <location>
        <begin position="1"/>
        <end position="11"/>
    </location>
</feature>